<accession>A0A016VNE1</accession>
<dbReference type="Proteomes" id="UP000024635">
    <property type="component" value="Unassembled WGS sequence"/>
</dbReference>
<dbReference type="Pfam" id="PF03564">
    <property type="entry name" value="DUF1759"/>
    <property type="match status" value="1"/>
</dbReference>
<proteinExistence type="predicted"/>
<dbReference type="EMBL" id="JARK01001343">
    <property type="protein sequence ID" value="EYC28935.1"/>
    <property type="molecule type" value="Genomic_DNA"/>
</dbReference>
<reference evidence="3" key="1">
    <citation type="journal article" date="2015" name="Nat. Genet.">
        <title>The genome and transcriptome of the zoonotic hookworm Ancylostoma ceylanicum identify infection-specific gene families.</title>
        <authorList>
            <person name="Schwarz E.M."/>
            <person name="Hu Y."/>
            <person name="Antoshechkin I."/>
            <person name="Miller M.M."/>
            <person name="Sternberg P.W."/>
            <person name="Aroian R.V."/>
        </authorList>
    </citation>
    <scope>NUCLEOTIDE SEQUENCE</scope>
    <source>
        <strain evidence="3">HY135</strain>
    </source>
</reference>
<organism evidence="2 3">
    <name type="scientific">Ancylostoma ceylanicum</name>
    <dbReference type="NCBI Taxonomy" id="53326"/>
    <lineage>
        <taxon>Eukaryota</taxon>
        <taxon>Metazoa</taxon>
        <taxon>Ecdysozoa</taxon>
        <taxon>Nematoda</taxon>
        <taxon>Chromadorea</taxon>
        <taxon>Rhabditida</taxon>
        <taxon>Rhabditina</taxon>
        <taxon>Rhabditomorpha</taxon>
        <taxon>Strongyloidea</taxon>
        <taxon>Ancylostomatidae</taxon>
        <taxon>Ancylostomatinae</taxon>
        <taxon>Ancylostoma</taxon>
    </lineage>
</organism>
<name>A0A016VNE1_9BILA</name>
<evidence type="ECO:0000313" key="3">
    <source>
        <dbReference type="Proteomes" id="UP000024635"/>
    </source>
</evidence>
<sequence length="371" mass="41933">MSTSTTVKRSITRSLNTLKEACQGIEDQHLLADNQEPEPDWGQSCSVEQRQQSLSAAQNALETALESVSQRWEQTISDAGKLTNPEKAGALMNEYQLHWKSQDGDDTILKAKNLLTKLRLAQKEIVDISQQITKDTEINSENSQDKSANSPPQTIPLQTQNRIEINPYTTIKTSTNPDGALLPGNVSMKQPIRLPKFELPKFNGELECFPEFWDVFSAAVHNNNSVPDTLKFLHLKNCLQGDAELVIRGLGMTEDSYNNAINLLHQRYYRPNFTRNALVNMLKDIKHATESAQSQRNTFSMISAIMIQLDKLEDNSESTVMMQLIRDKFPEYTRTKLAKREYKHGTAFKTSQLLAALDAIIEQQEAVNYSK</sequence>
<comment type="caution">
    <text evidence="2">The sequence shown here is derived from an EMBL/GenBank/DDBJ whole genome shotgun (WGS) entry which is preliminary data.</text>
</comment>
<dbReference type="PANTHER" id="PTHR22954:SF3">
    <property type="entry name" value="PROTEIN CBG08539"/>
    <property type="match status" value="1"/>
</dbReference>
<dbReference type="STRING" id="53326.A0A016VNE1"/>
<gene>
    <name evidence="2" type="primary">Acey_s0007.g3509</name>
    <name evidence="2" type="ORF">Y032_0007g3509</name>
</gene>
<protein>
    <submittedName>
        <fullName evidence="2">Uncharacterized protein</fullName>
    </submittedName>
</protein>
<dbReference type="AlphaFoldDB" id="A0A016VNE1"/>
<dbReference type="PANTHER" id="PTHR22954">
    <property type="entry name" value="RETROVIRAL PROTEASE-RELATED"/>
    <property type="match status" value="1"/>
</dbReference>
<evidence type="ECO:0000313" key="2">
    <source>
        <dbReference type="EMBL" id="EYC28935.1"/>
    </source>
</evidence>
<evidence type="ECO:0000256" key="1">
    <source>
        <dbReference type="SAM" id="MobiDB-lite"/>
    </source>
</evidence>
<dbReference type="InterPro" id="IPR005312">
    <property type="entry name" value="DUF1759"/>
</dbReference>
<dbReference type="OrthoDB" id="7444419at2759"/>
<feature type="region of interest" description="Disordered" evidence="1">
    <location>
        <begin position="136"/>
        <end position="158"/>
    </location>
</feature>
<keyword evidence="3" id="KW-1185">Reference proteome</keyword>